<evidence type="ECO:0000259" key="2">
    <source>
        <dbReference type="Pfam" id="PF13309"/>
    </source>
</evidence>
<evidence type="ECO:0000313" key="4">
    <source>
        <dbReference type="Proteomes" id="UP000028868"/>
    </source>
</evidence>
<dbReference type="OrthoDB" id="9796595at2"/>
<dbReference type="PANTHER" id="PTHR35568:SF1">
    <property type="entry name" value="TRANSCRIPTIONAL REGULATOR DAUR"/>
    <property type="match status" value="1"/>
</dbReference>
<organism evidence="3 4">
    <name type="scientific">Halobacillus karajensis</name>
    <dbReference type="NCBI Taxonomy" id="195088"/>
    <lineage>
        <taxon>Bacteria</taxon>
        <taxon>Bacillati</taxon>
        <taxon>Bacillota</taxon>
        <taxon>Bacilli</taxon>
        <taxon>Bacillales</taxon>
        <taxon>Bacillaceae</taxon>
        <taxon>Halobacillus</taxon>
    </lineage>
</organism>
<keyword evidence="4" id="KW-1185">Reference proteome</keyword>
<dbReference type="RefSeq" id="WP_035509392.1">
    <property type="nucleotide sequence ID" value="NZ_CCDH010000001.1"/>
</dbReference>
<dbReference type="PANTHER" id="PTHR35568">
    <property type="entry name" value="TRANSCRIPTIONAL REGULATOR DAUR"/>
    <property type="match status" value="1"/>
</dbReference>
<reference evidence="3 4" key="2">
    <citation type="submission" date="2014-05" db="EMBL/GenBank/DDBJ databases">
        <title>Draft genome sequence of Halobacillus karajensis HK-03.</title>
        <authorList>
            <person name="Khelaifia S."/>
            <person name="Croce O."/>
            <person name="Lagier J.C."/>
            <person name="Raoult D."/>
        </authorList>
    </citation>
    <scope>NUCLEOTIDE SEQUENCE [LARGE SCALE GENOMIC DNA]</scope>
    <source>
        <strain evidence="3 4">HD-03</strain>
    </source>
</reference>
<dbReference type="AlphaFoldDB" id="A0A024P760"/>
<dbReference type="InterPro" id="IPR039445">
    <property type="entry name" value="DauR-like_HTH"/>
</dbReference>
<dbReference type="InterPro" id="IPR013559">
    <property type="entry name" value="YheO"/>
</dbReference>
<name>A0A024P760_9BACI</name>
<proteinExistence type="predicted"/>
<protein>
    <submittedName>
        <fullName evidence="3">YheO-like PAS domain protein</fullName>
    </submittedName>
</protein>
<dbReference type="InterPro" id="IPR039446">
    <property type="entry name" value="DauR-like"/>
</dbReference>
<dbReference type="EMBL" id="CCDI010000003">
    <property type="protein sequence ID" value="CDQ24506.1"/>
    <property type="molecule type" value="Genomic_DNA"/>
</dbReference>
<evidence type="ECO:0000313" key="3">
    <source>
        <dbReference type="EMBL" id="CDQ24506.1"/>
    </source>
</evidence>
<reference evidence="4" key="1">
    <citation type="submission" date="2014-03" db="EMBL/GenBank/DDBJ databases">
        <authorList>
            <person name="Urmite Genomes U."/>
        </authorList>
    </citation>
    <scope>NUCLEOTIDE SEQUENCE [LARGE SCALE GENOMIC DNA]</scope>
    <source>
        <strain evidence="4">HD-03</strain>
    </source>
</reference>
<feature type="domain" description="Transcriptional regulator DauR-like HTH" evidence="2">
    <location>
        <begin position="150"/>
        <end position="210"/>
    </location>
</feature>
<accession>A0A024P760</accession>
<gene>
    <name evidence="3" type="ORF">BN983_02790</name>
</gene>
<evidence type="ECO:0000259" key="1">
    <source>
        <dbReference type="Pfam" id="PF08348"/>
    </source>
</evidence>
<dbReference type="Proteomes" id="UP000028868">
    <property type="component" value="Unassembled WGS sequence"/>
</dbReference>
<sequence length="219" mass="24463">MGHIHEELDFLKSFIKGIANHFGENCETVLLDVSNPEKYGSGLIVAIENGHITGRKVGDTGTNLGLEILRGTDSEGDKHNYLTQTKDGKMLRSTTMYIRNSKNIPIGCVCINLDITDLVMAENTLRQFTKIDDINTEVKEVFVNNVNDVLDVLIQEAQEHVGKPVAHMTKEEKMKGIQYLDEKGAFLIKKAGDTICTYFGISKYTLYNYLEKSRGGVTK</sequence>
<dbReference type="Pfam" id="PF13309">
    <property type="entry name" value="HTH_22"/>
    <property type="match status" value="1"/>
</dbReference>
<comment type="caution">
    <text evidence="3">The sequence shown here is derived from an EMBL/GenBank/DDBJ whole genome shotgun (WGS) entry which is preliminary data.</text>
</comment>
<feature type="domain" description="YheO-like" evidence="1">
    <location>
        <begin position="8"/>
        <end position="123"/>
    </location>
</feature>
<dbReference type="Pfam" id="PF08348">
    <property type="entry name" value="PAS_6"/>
    <property type="match status" value="1"/>
</dbReference>